<dbReference type="AlphaFoldDB" id="D5AB65"/>
<dbReference type="EMBL" id="BT123466">
    <property type="protein sequence ID" value="ADE76784.1"/>
    <property type="molecule type" value="mRNA"/>
</dbReference>
<evidence type="ECO:0000259" key="1">
    <source>
        <dbReference type="Pfam" id="PF00561"/>
    </source>
</evidence>
<dbReference type="SUPFAM" id="SSF53474">
    <property type="entry name" value="alpha/beta-Hydrolases"/>
    <property type="match status" value="1"/>
</dbReference>
<dbReference type="PRINTS" id="PR00412">
    <property type="entry name" value="EPOXHYDRLASE"/>
</dbReference>
<dbReference type="GO" id="GO:0003824">
    <property type="term" value="F:catalytic activity"/>
    <property type="evidence" value="ECO:0007669"/>
    <property type="project" value="InterPro"/>
</dbReference>
<dbReference type="InterPro" id="IPR000639">
    <property type="entry name" value="Epox_hydrolase-like"/>
</dbReference>
<dbReference type="GO" id="GO:0009941">
    <property type="term" value="C:chloroplast envelope"/>
    <property type="evidence" value="ECO:0007669"/>
    <property type="project" value="TreeGrafter"/>
</dbReference>
<sequence>MGNGLSEISNQSNPPIGVPAILLHGFGASAFSWNQVLKSLAKVLGSKVTAFDRPAFGLSSRIQLPASASDKNEKFPTMNPYSLGFSVAATLRFIDLLQSQKAILIGHSAGCLIAANAYFEAPERVAALILVAPAIVAPLAIGKNLNSNENVRKRNKLYENYSPKDEENPFRKIRRTLFRFWMGVSRLITSMLQEMKAMADNFYRKILSAIFRSSLAVMLVRLIMDKYSREAVRYAWYDSQKVTDHVIQGYTKPLKCKGWERALLEFTLATITDSASEGKPPLKKRLKDISCPVLVVTGDTDRLVPAWNAERLAKAIPGSKFEVIKNCGHLPQEERPEEFLAIVQKFLQWAVSNSNQPVLQAAI</sequence>
<organism evidence="2">
    <name type="scientific">Picea sitchensis</name>
    <name type="common">Sitka spruce</name>
    <name type="synonym">Pinus sitchensis</name>
    <dbReference type="NCBI Taxonomy" id="3332"/>
    <lineage>
        <taxon>Eukaryota</taxon>
        <taxon>Viridiplantae</taxon>
        <taxon>Streptophyta</taxon>
        <taxon>Embryophyta</taxon>
        <taxon>Tracheophyta</taxon>
        <taxon>Spermatophyta</taxon>
        <taxon>Pinopsida</taxon>
        <taxon>Pinidae</taxon>
        <taxon>Conifers I</taxon>
        <taxon>Pinales</taxon>
        <taxon>Pinaceae</taxon>
        <taxon>Picea</taxon>
    </lineage>
</organism>
<reference evidence="2" key="1">
    <citation type="submission" date="2010-04" db="EMBL/GenBank/DDBJ databases">
        <authorList>
            <person name="Reid K.E."/>
            <person name="Liao N."/>
            <person name="Chan S."/>
            <person name="Docking R."/>
            <person name="Taylor G."/>
            <person name="Moore R."/>
            <person name="Mayo M."/>
            <person name="Munro S."/>
            <person name="King J."/>
            <person name="Yanchuk A."/>
            <person name="Holt R."/>
            <person name="Jones S."/>
            <person name="Marra M."/>
            <person name="Ritland C.E."/>
            <person name="Ritland K."/>
            <person name="Bohlmann J."/>
        </authorList>
    </citation>
    <scope>NUCLEOTIDE SEQUENCE</scope>
    <source>
        <tissue evidence="2">Bud</tissue>
    </source>
</reference>
<accession>D5AB65</accession>
<dbReference type="Pfam" id="PF00561">
    <property type="entry name" value="Abhydrolase_1"/>
    <property type="match status" value="1"/>
</dbReference>
<dbReference type="Gene3D" id="3.40.50.1820">
    <property type="entry name" value="alpha/beta hydrolase"/>
    <property type="match status" value="1"/>
</dbReference>
<dbReference type="InterPro" id="IPR029058">
    <property type="entry name" value="AB_hydrolase_fold"/>
</dbReference>
<feature type="domain" description="AB hydrolase-1" evidence="1">
    <location>
        <begin position="21"/>
        <end position="336"/>
    </location>
</feature>
<dbReference type="PANTHER" id="PTHR43689">
    <property type="entry name" value="HYDROLASE"/>
    <property type="match status" value="1"/>
</dbReference>
<protein>
    <recommendedName>
        <fullName evidence="1">AB hydrolase-1 domain-containing protein</fullName>
    </recommendedName>
</protein>
<dbReference type="InterPro" id="IPR000073">
    <property type="entry name" value="AB_hydrolase_1"/>
</dbReference>
<evidence type="ECO:0000313" key="2">
    <source>
        <dbReference type="EMBL" id="ADE76784.1"/>
    </source>
</evidence>
<proteinExistence type="evidence at transcript level"/>
<name>D5AB65_PICSI</name>
<dbReference type="PANTHER" id="PTHR43689:SF1">
    <property type="entry name" value="ALPHA_BETA-HYDROLASES SUPERFAMILY PROTEIN"/>
    <property type="match status" value="1"/>
</dbReference>